<sequence>MDEVSGRDFSAEVSHRPAGELAPNAPVNSHIQHYRSQNEMSLRNILWTGLPIGLAIGAVESGTLAFGLLAIPLLAVSVIYGVKIFRERPKLVQSNITEFKSGDYTAMQMWAPFLPALGWLVAIPIDALGLSSLPTPPLLAALFSGALLGVGGSFGMWAMFQRSFRVGKRRIKAITEKQSLEGVTQPRMDAVEANGDILGALIAAGAVDGNNISIKVLGKLLDCDMDNAEDAESLVTRVKDLQTDGIIKISGQALYQKQFSWEVTVTPDGIRNLAQIGHR</sequence>
<evidence type="ECO:0000313" key="4">
    <source>
        <dbReference type="Proteomes" id="UP000076947"/>
    </source>
</evidence>
<feature type="transmembrane region" description="Helical" evidence="2">
    <location>
        <begin position="106"/>
        <end position="125"/>
    </location>
</feature>
<keyword evidence="4" id="KW-1185">Reference proteome</keyword>
<keyword evidence="2" id="KW-0812">Transmembrane</keyword>
<feature type="transmembrane region" description="Helical" evidence="2">
    <location>
        <begin position="42"/>
        <end position="59"/>
    </location>
</feature>
<feature type="transmembrane region" description="Helical" evidence="2">
    <location>
        <begin position="137"/>
        <end position="160"/>
    </location>
</feature>
<reference evidence="4" key="1">
    <citation type="submission" date="2016-02" db="EMBL/GenBank/DDBJ databases">
        <authorList>
            <person name="Kaur G."/>
            <person name="Nair G.R."/>
            <person name="Mayilraj S."/>
        </authorList>
    </citation>
    <scope>NUCLEOTIDE SEQUENCE [LARGE SCALE GENOMIC DNA]</scope>
    <source>
        <strain evidence="4">GA-15</strain>
    </source>
</reference>
<feature type="region of interest" description="Disordered" evidence="1">
    <location>
        <begin position="1"/>
        <end position="25"/>
    </location>
</feature>
<dbReference type="EMBL" id="LSTQ01000001">
    <property type="protein sequence ID" value="OAH32513.1"/>
    <property type="molecule type" value="Genomic_DNA"/>
</dbReference>
<gene>
    <name evidence="3" type="ORF">AYJ05_02215</name>
</gene>
<feature type="compositionally biased region" description="Basic and acidic residues" evidence="1">
    <location>
        <begin position="1"/>
        <end position="18"/>
    </location>
</feature>
<dbReference type="OrthoDB" id="4421927at2"/>
<dbReference type="RefSeq" id="WP_066836940.1">
    <property type="nucleotide sequence ID" value="NZ_LSTQ01000001.1"/>
</dbReference>
<evidence type="ECO:0000256" key="2">
    <source>
        <dbReference type="SAM" id="Phobius"/>
    </source>
</evidence>
<protein>
    <submittedName>
        <fullName evidence="3">Uncharacterized protein</fullName>
    </submittedName>
</protein>
<dbReference type="AlphaFoldDB" id="A0A177IUL4"/>
<organism evidence="3 4">
    <name type="scientific">Corynebacterium stationis</name>
    <dbReference type="NCBI Taxonomy" id="1705"/>
    <lineage>
        <taxon>Bacteria</taxon>
        <taxon>Bacillati</taxon>
        <taxon>Actinomycetota</taxon>
        <taxon>Actinomycetes</taxon>
        <taxon>Mycobacteriales</taxon>
        <taxon>Corynebacteriaceae</taxon>
        <taxon>Corynebacterium</taxon>
    </lineage>
</organism>
<proteinExistence type="predicted"/>
<keyword evidence="2" id="KW-0472">Membrane</keyword>
<comment type="caution">
    <text evidence="3">The sequence shown here is derived from an EMBL/GenBank/DDBJ whole genome shotgun (WGS) entry which is preliminary data.</text>
</comment>
<evidence type="ECO:0000256" key="1">
    <source>
        <dbReference type="SAM" id="MobiDB-lite"/>
    </source>
</evidence>
<dbReference type="Proteomes" id="UP000076947">
    <property type="component" value="Unassembled WGS sequence"/>
</dbReference>
<name>A0A177IUL4_9CORY</name>
<keyword evidence="2" id="KW-1133">Transmembrane helix</keyword>
<evidence type="ECO:0000313" key="3">
    <source>
        <dbReference type="EMBL" id="OAH32513.1"/>
    </source>
</evidence>
<accession>A0A177IUL4</accession>
<feature type="transmembrane region" description="Helical" evidence="2">
    <location>
        <begin position="65"/>
        <end position="85"/>
    </location>
</feature>